<protein>
    <submittedName>
        <fullName evidence="1">Uncharacterized protein</fullName>
    </submittedName>
</protein>
<dbReference type="OrthoDB" id="2671913at2759"/>
<name>A0A1B7MX87_9AGAM</name>
<reference evidence="1 2" key="1">
    <citation type="submission" date="2016-06" db="EMBL/GenBank/DDBJ databases">
        <title>Comparative genomics of the ectomycorrhizal sister species Rhizopogon vinicolor and Rhizopogon vesiculosus (Basidiomycota: Boletales) reveals a divergence of the mating type B locus.</title>
        <authorList>
            <consortium name="DOE Joint Genome Institute"/>
            <person name="Mujic A.B."/>
            <person name="Kuo A."/>
            <person name="Tritt A."/>
            <person name="Lipzen A."/>
            <person name="Chen C."/>
            <person name="Johnson J."/>
            <person name="Sharma A."/>
            <person name="Barry K."/>
            <person name="Grigoriev I.V."/>
            <person name="Spatafora J.W."/>
        </authorList>
    </citation>
    <scope>NUCLEOTIDE SEQUENCE [LARGE SCALE GENOMIC DNA]</scope>
    <source>
        <strain evidence="1 2">AM-OR11-026</strain>
    </source>
</reference>
<accession>A0A1B7MX87</accession>
<dbReference type="EMBL" id="KV448368">
    <property type="protein sequence ID" value="OAX37171.1"/>
    <property type="molecule type" value="Genomic_DNA"/>
</dbReference>
<evidence type="ECO:0000313" key="2">
    <source>
        <dbReference type="Proteomes" id="UP000092154"/>
    </source>
</evidence>
<organism evidence="1 2">
    <name type="scientific">Rhizopogon vinicolor AM-OR11-026</name>
    <dbReference type="NCBI Taxonomy" id="1314800"/>
    <lineage>
        <taxon>Eukaryota</taxon>
        <taxon>Fungi</taxon>
        <taxon>Dikarya</taxon>
        <taxon>Basidiomycota</taxon>
        <taxon>Agaricomycotina</taxon>
        <taxon>Agaricomycetes</taxon>
        <taxon>Agaricomycetidae</taxon>
        <taxon>Boletales</taxon>
        <taxon>Suillineae</taxon>
        <taxon>Rhizopogonaceae</taxon>
        <taxon>Rhizopogon</taxon>
    </lineage>
</organism>
<proteinExistence type="predicted"/>
<dbReference type="AlphaFoldDB" id="A0A1B7MX87"/>
<gene>
    <name evidence="1" type="ORF">K503DRAFT_250338</name>
</gene>
<keyword evidence="2" id="KW-1185">Reference proteome</keyword>
<dbReference type="Proteomes" id="UP000092154">
    <property type="component" value="Unassembled WGS sequence"/>
</dbReference>
<sequence>MSDSLVQYHVYPSILRDCLLRDARHDRRVDHAPPLFADIFTVQQLSREIRLWTRFVPQRRFKQILQRVFDGSLERFVRIMHDTGSIITGSCTLNMLLGDSYDSSSSDLNLIVPHEHFSERITYLKEEGGYIDVEKKESPHPSVASACSRFGRYHKRHLSVTLSQASVTVPLRTIVCGNTSADMTFMTGGGVVTSYPDFTLHGKNIRAEMTGYACTGESQIGSLKANNLVLESDSSFLGLPCRRSCPSVWQSFTEYVHCEDGVYNWDTDFNVRRVFKGCGVEWKLREGCVNSQCERDVNKLDQAILSY</sequence>
<evidence type="ECO:0000313" key="1">
    <source>
        <dbReference type="EMBL" id="OAX37171.1"/>
    </source>
</evidence>
<dbReference type="InParanoid" id="A0A1B7MX87"/>